<organism evidence="4 5">
    <name type="scientific">Streptomyces hokutonensis</name>
    <dbReference type="NCBI Taxonomy" id="1306990"/>
    <lineage>
        <taxon>Bacteria</taxon>
        <taxon>Bacillati</taxon>
        <taxon>Actinomycetota</taxon>
        <taxon>Actinomycetes</taxon>
        <taxon>Kitasatosporales</taxon>
        <taxon>Streptomycetaceae</taxon>
        <taxon>Streptomyces</taxon>
    </lineage>
</organism>
<accession>A0ABW6ML02</accession>
<dbReference type="PANTHER" id="PTHR33495">
    <property type="entry name" value="ANTI-SIGMA FACTOR ANTAGONIST TM_1081-RELATED-RELATED"/>
    <property type="match status" value="1"/>
</dbReference>
<comment type="caution">
    <text evidence="4">The sequence shown here is derived from an EMBL/GenBank/DDBJ whole genome shotgun (WGS) entry which is preliminary data.</text>
</comment>
<dbReference type="PROSITE" id="PS50801">
    <property type="entry name" value="STAS"/>
    <property type="match status" value="1"/>
</dbReference>
<dbReference type="CDD" id="cd07043">
    <property type="entry name" value="STAS_anti-anti-sigma_factors"/>
    <property type="match status" value="1"/>
</dbReference>
<dbReference type="NCBIfam" id="TIGR00377">
    <property type="entry name" value="ant_ant_sig"/>
    <property type="match status" value="1"/>
</dbReference>
<comment type="similarity">
    <text evidence="1 2">Belongs to the anti-sigma-factor antagonist family.</text>
</comment>
<sequence>MQQGNSAWPIGYIHTQQVSGVTVIEFHGEIDIAAAQQILPDLDVATAAPGQTVVIDLTPTAFFDAYGLRLLCHAERRVKERGGWLLLVCPHQMILRVLHAGRLIGRFTPLATREEALTLADSEAAG</sequence>
<evidence type="ECO:0000259" key="3">
    <source>
        <dbReference type="PROSITE" id="PS50801"/>
    </source>
</evidence>
<dbReference type="InterPro" id="IPR002645">
    <property type="entry name" value="STAS_dom"/>
</dbReference>
<protein>
    <recommendedName>
        <fullName evidence="2">Anti-sigma factor antagonist</fullName>
    </recommendedName>
</protein>
<proteinExistence type="inferred from homology"/>
<feature type="domain" description="STAS" evidence="3">
    <location>
        <begin position="11"/>
        <end position="120"/>
    </location>
</feature>
<dbReference type="EMBL" id="JBIAHM010000022">
    <property type="protein sequence ID" value="MFE9605992.1"/>
    <property type="molecule type" value="Genomic_DNA"/>
</dbReference>
<evidence type="ECO:0000256" key="2">
    <source>
        <dbReference type="RuleBase" id="RU003749"/>
    </source>
</evidence>
<evidence type="ECO:0000313" key="4">
    <source>
        <dbReference type="EMBL" id="MFE9605992.1"/>
    </source>
</evidence>
<dbReference type="RefSeq" id="WP_388114719.1">
    <property type="nucleotide sequence ID" value="NZ_JBIAHM010000022.1"/>
</dbReference>
<dbReference type="Pfam" id="PF01740">
    <property type="entry name" value="STAS"/>
    <property type="match status" value="1"/>
</dbReference>
<dbReference type="SUPFAM" id="SSF52091">
    <property type="entry name" value="SpoIIaa-like"/>
    <property type="match status" value="1"/>
</dbReference>
<keyword evidence="5" id="KW-1185">Reference proteome</keyword>
<name>A0ABW6ML02_9ACTN</name>
<dbReference type="InterPro" id="IPR036513">
    <property type="entry name" value="STAS_dom_sf"/>
</dbReference>
<reference evidence="4 5" key="1">
    <citation type="submission" date="2024-10" db="EMBL/GenBank/DDBJ databases">
        <title>The Natural Products Discovery Center: Release of the First 8490 Sequenced Strains for Exploring Actinobacteria Biosynthetic Diversity.</title>
        <authorList>
            <person name="Kalkreuter E."/>
            <person name="Kautsar S.A."/>
            <person name="Yang D."/>
            <person name="Bader C.D."/>
            <person name="Teijaro C.N."/>
            <person name="Fluegel L."/>
            <person name="Davis C.M."/>
            <person name="Simpson J.R."/>
            <person name="Lauterbach L."/>
            <person name="Steele A.D."/>
            <person name="Gui C."/>
            <person name="Meng S."/>
            <person name="Li G."/>
            <person name="Viehrig K."/>
            <person name="Ye F."/>
            <person name="Su P."/>
            <person name="Kiefer A.F."/>
            <person name="Nichols A."/>
            <person name="Cepeda A.J."/>
            <person name="Yan W."/>
            <person name="Fan B."/>
            <person name="Jiang Y."/>
            <person name="Adhikari A."/>
            <person name="Zheng C.-J."/>
            <person name="Schuster L."/>
            <person name="Cowan T.M."/>
            <person name="Smanski M.J."/>
            <person name="Chevrette M.G."/>
            <person name="De Carvalho L.P.S."/>
            <person name="Shen B."/>
        </authorList>
    </citation>
    <scope>NUCLEOTIDE SEQUENCE [LARGE SCALE GENOMIC DNA]</scope>
    <source>
        <strain evidence="4 5">NPDC006488</strain>
    </source>
</reference>
<evidence type="ECO:0000313" key="5">
    <source>
        <dbReference type="Proteomes" id="UP001601303"/>
    </source>
</evidence>
<gene>
    <name evidence="4" type="ORF">ACFYNQ_46590</name>
</gene>
<dbReference type="PANTHER" id="PTHR33495:SF2">
    <property type="entry name" value="ANTI-SIGMA FACTOR ANTAGONIST TM_1081-RELATED"/>
    <property type="match status" value="1"/>
</dbReference>
<evidence type="ECO:0000256" key="1">
    <source>
        <dbReference type="ARBA" id="ARBA00009013"/>
    </source>
</evidence>
<dbReference type="InterPro" id="IPR003658">
    <property type="entry name" value="Anti-sigma_ant"/>
</dbReference>
<dbReference type="Gene3D" id="3.30.750.24">
    <property type="entry name" value="STAS domain"/>
    <property type="match status" value="1"/>
</dbReference>
<dbReference type="Proteomes" id="UP001601303">
    <property type="component" value="Unassembled WGS sequence"/>
</dbReference>